<dbReference type="PANTHER" id="PTHR13618">
    <property type="entry name" value="LEUCINE ZIPPER CONTAINING TRANSCRIPTION FACTOR LZF1"/>
    <property type="match status" value="1"/>
</dbReference>
<dbReference type="AlphaFoldDB" id="A0A7S3V0W8"/>
<dbReference type="InterPro" id="IPR028241">
    <property type="entry name" value="RAVE2/Rogdi"/>
</dbReference>
<reference evidence="2" key="1">
    <citation type="submission" date="2021-01" db="EMBL/GenBank/DDBJ databases">
        <authorList>
            <person name="Corre E."/>
            <person name="Pelletier E."/>
            <person name="Niang G."/>
            <person name="Scheremetjew M."/>
            <person name="Finn R."/>
            <person name="Kale V."/>
            <person name="Holt S."/>
            <person name="Cochrane G."/>
            <person name="Meng A."/>
            <person name="Brown T."/>
            <person name="Cohen L."/>
        </authorList>
    </citation>
    <scope>NUCLEOTIDE SEQUENCE</scope>
    <source>
        <strain evidence="2">GSBS06</strain>
    </source>
</reference>
<evidence type="ECO:0000313" key="2">
    <source>
        <dbReference type="EMBL" id="CAE0444170.1"/>
    </source>
</evidence>
<sequence length="410" mass="46792">MLRGMDTEIEAEFEKEEAVRELEILNLLTIELQFVESRLLELLRTVAQHCEPKRTGSELGIESKQGNKNKSDNKTDLVSTDNNYFEGDVNHGCDLHITHKTQPTSSTSSSSAAPSRWFASSSHSWMDVSLHMDGYLIRHAQISLKLHKHNLNKKTSFRSSGSQSTFVTQVRQPRYPLVIQQLLQVHILAQKEIQRINYWKQSRMIEHIVNTEGRKSTLLALEFVDRIMQSLRKAIDVLCSPARDCFPQRLPKDNIVAPHFEPPLSQDLLIQCSILKDELIISAYGLHSLAKPPKQSAVLEDSWMFGQNSGMDLTGKQFSFPHRAVEVVEQVQVRFTIHSLGFVLDSLCEAHNITRKMKRKLEAHVDLEHMITDEQRRVLSLTPDNIGGQGKHYDNVLNPDPNITVSDWIF</sequence>
<gene>
    <name evidence="2" type="ORF">ASTO00021_LOCUS14222</name>
</gene>
<accession>A0A7S3V0W8</accession>
<protein>
    <submittedName>
        <fullName evidence="2">Uncharacterized protein</fullName>
    </submittedName>
</protein>
<dbReference type="GO" id="GO:0043291">
    <property type="term" value="C:RAVE complex"/>
    <property type="evidence" value="ECO:0007669"/>
    <property type="project" value="TreeGrafter"/>
</dbReference>
<feature type="region of interest" description="Disordered" evidence="1">
    <location>
        <begin position="55"/>
        <end position="77"/>
    </location>
</feature>
<dbReference type="EMBL" id="HBIN01018650">
    <property type="protein sequence ID" value="CAE0444170.1"/>
    <property type="molecule type" value="Transcribed_RNA"/>
</dbReference>
<evidence type="ECO:0000256" key="1">
    <source>
        <dbReference type="SAM" id="MobiDB-lite"/>
    </source>
</evidence>
<dbReference type="PANTHER" id="PTHR13618:SF1">
    <property type="entry name" value="PROTEIN ROGDI HOMOLOG"/>
    <property type="match status" value="1"/>
</dbReference>
<organism evidence="2">
    <name type="scientific">Aplanochytrium stocchinoi</name>
    <dbReference type="NCBI Taxonomy" id="215587"/>
    <lineage>
        <taxon>Eukaryota</taxon>
        <taxon>Sar</taxon>
        <taxon>Stramenopiles</taxon>
        <taxon>Bigyra</taxon>
        <taxon>Labyrinthulomycetes</taxon>
        <taxon>Thraustochytrida</taxon>
        <taxon>Thraustochytriidae</taxon>
        <taxon>Aplanochytrium</taxon>
    </lineage>
</organism>
<proteinExistence type="predicted"/>
<dbReference type="Pfam" id="PF10259">
    <property type="entry name" value="Rogdi_lz"/>
    <property type="match status" value="1"/>
</dbReference>
<name>A0A7S3V0W8_9STRA</name>